<dbReference type="Proteomes" id="UP000887159">
    <property type="component" value="Unassembled WGS sequence"/>
</dbReference>
<protein>
    <submittedName>
        <fullName evidence="1">Uncharacterized protein</fullName>
    </submittedName>
</protein>
<proteinExistence type="predicted"/>
<evidence type="ECO:0000313" key="2">
    <source>
        <dbReference type="Proteomes" id="UP000887159"/>
    </source>
</evidence>
<sequence>MRECQLTSHCLATRGLLATDLVILNHGQVTRMTPEVAPHLLTTTPHQRKDVRALDKFVVHRCLTRRVFSGTKLEFVTSHPQADTLTIRLPWPRLTAKQTMVWSIHRI</sequence>
<reference evidence="1" key="1">
    <citation type="submission" date="2020-08" db="EMBL/GenBank/DDBJ databases">
        <title>Multicomponent nature underlies the extraordinary mechanical properties of spider dragline silk.</title>
        <authorList>
            <person name="Kono N."/>
            <person name="Nakamura H."/>
            <person name="Mori M."/>
            <person name="Yoshida Y."/>
            <person name="Ohtoshi R."/>
            <person name="Malay A.D."/>
            <person name="Moran D.A.P."/>
            <person name="Tomita M."/>
            <person name="Numata K."/>
            <person name="Arakawa K."/>
        </authorList>
    </citation>
    <scope>NUCLEOTIDE SEQUENCE</scope>
</reference>
<organism evidence="1 2">
    <name type="scientific">Trichonephila clavipes</name>
    <name type="common">Golden silk orbweaver</name>
    <name type="synonym">Nephila clavipes</name>
    <dbReference type="NCBI Taxonomy" id="2585209"/>
    <lineage>
        <taxon>Eukaryota</taxon>
        <taxon>Metazoa</taxon>
        <taxon>Ecdysozoa</taxon>
        <taxon>Arthropoda</taxon>
        <taxon>Chelicerata</taxon>
        <taxon>Arachnida</taxon>
        <taxon>Araneae</taxon>
        <taxon>Araneomorphae</taxon>
        <taxon>Entelegynae</taxon>
        <taxon>Araneoidea</taxon>
        <taxon>Nephilidae</taxon>
        <taxon>Trichonephila</taxon>
    </lineage>
</organism>
<name>A0A8X6S2V5_TRICX</name>
<dbReference type="EMBL" id="BMAU01021239">
    <property type="protein sequence ID" value="GFY03585.1"/>
    <property type="molecule type" value="Genomic_DNA"/>
</dbReference>
<comment type="caution">
    <text evidence="1">The sequence shown here is derived from an EMBL/GenBank/DDBJ whole genome shotgun (WGS) entry which is preliminary data.</text>
</comment>
<gene>
    <name evidence="1" type="primary">NCL1_22128</name>
    <name evidence="1" type="ORF">TNCV_3092111</name>
</gene>
<dbReference type="AlphaFoldDB" id="A0A8X6S2V5"/>
<keyword evidence="2" id="KW-1185">Reference proteome</keyword>
<accession>A0A8X6S2V5</accession>
<evidence type="ECO:0000313" key="1">
    <source>
        <dbReference type="EMBL" id="GFY03585.1"/>
    </source>
</evidence>